<dbReference type="EMBL" id="BMHK01000015">
    <property type="protein sequence ID" value="GGC05245.1"/>
    <property type="molecule type" value="Genomic_DNA"/>
</dbReference>
<dbReference type="Gene3D" id="1.10.3290.10">
    <property type="entry name" value="Fido-like domain"/>
    <property type="match status" value="1"/>
</dbReference>
<reference evidence="4" key="2">
    <citation type="submission" date="2020-09" db="EMBL/GenBank/DDBJ databases">
        <authorList>
            <person name="Sun Q."/>
            <person name="Zhou Y."/>
        </authorList>
    </citation>
    <scope>NUCLEOTIDE SEQUENCE</scope>
    <source>
        <strain evidence="4">CGMCC 1.15095</strain>
    </source>
</reference>
<evidence type="ECO:0000313" key="4">
    <source>
        <dbReference type="EMBL" id="GGC05245.1"/>
    </source>
</evidence>
<proteinExistence type="predicted"/>
<evidence type="ECO:0000256" key="1">
    <source>
        <dbReference type="PIRSR" id="PIRSR640198-1"/>
    </source>
</evidence>
<dbReference type="GO" id="GO:0005524">
    <property type="term" value="F:ATP binding"/>
    <property type="evidence" value="ECO:0007669"/>
    <property type="project" value="UniProtKB-KW"/>
</dbReference>
<dbReference type="SUPFAM" id="SSF140931">
    <property type="entry name" value="Fic-like"/>
    <property type="match status" value="1"/>
</dbReference>
<evidence type="ECO:0000259" key="3">
    <source>
        <dbReference type="PROSITE" id="PS51459"/>
    </source>
</evidence>
<dbReference type="AlphaFoldDB" id="A0A916TT51"/>
<dbReference type="InterPro" id="IPR003812">
    <property type="entry name" value="Fido"/>
</dbReference>
<keyword evidence="2" id="KW-0067">ATP-binding</keyword>
<dbReference type="PANTHER" id="PTHR13504:SF38">
    <property type="entry name" value="FIDO DOMAIN-CONTAINING PROTEIN"/>
    <property type="match status" value="1"/>
</dbReference>
<evidence type="ECO:0000313" key="5">
    <source>
        <dbReference type="Proteomes" id="UP000608154"/>
    </source>
</evidence>
<sequence>MAEPHTKLADSLDVLKALQDEGRRVFQSKELTRAHRERLLKNGFLQDVMKGWLISASPGERTGDTTPWFASFWEFCTRYSDERFGPRWHLSPDQSLLIHAGNTVIPNQVIVYSPKGTNNTVQLLFGTSLYDLKQQDMPPKDDLVEKDGLRLFAAPAALLKVSEGFYQRYPVEAQVVFSGISDASDLLRRLLAGGHSAIAGRLAGAFRRIGKADIADEIVATMKAADYAVRETDPFEVDRQFAKIAPAASPIVARLQVLWKTHRETIIRIFPPAPGLPADRAAYLQQVDDVYQSDAYHSLSIEGYRVSPDLIERVRAGSWDPHEVEGDRTARDALAARGYWQAFQAVKADVEKVIAGADAGKLVSSSHRAWYRELLQPCVAAGLIGSEALAGYRNDAVFIRSSRHVPPRWQAVLDAMPALFDLLSAEKEASVRAVLGHWLFGYIHPYPDGNGRVARFLMNVMLASGGYPWTVIPVDDRGRYMQALESASVDGDIEPFAAFIGQLVQRGIEGKGVATVPENGR</sequence>
<dbReference type="RefSeq" id="WP_188771856.1">
    <property type="nucleotide sequence ID" value="NZ_BMHK01000015.1"/>
</dbReference>
<feature type="active site" evidence="1">
    <location>
        <position position="444"/>
    </location>
</feature>
<name>A0A916TT51_9SPHN</name>
<dbReference type="PANTHER" id="PTHR13504">
    <property type="entry name" value="FIDO DOMAIN-CONTAINING PROTEIN DDB_G0283145"/>
    <property type="match status" value="1"/>
</dbReference>
<evidence type="ECO:0000256" key="2">
    <source>
        <dbReference type="PIRSR" id="PIRSR640198-2"/>
    </source>
</evidence>
<keyword evidence="2" id="KW-0547">Nucleotide-binding</keyword>
<reference evidence="4" key="1">
    <citation type="journal article" date="2014" name="Int. J. Syst. Evol. Microbiol.">
        <title>Complete genome sequence of Corynebacterium casei LMG S-19264T (=DSM 44701T), isolated from a smear-ripened cheese.</title>
        <authorList>
            <consortium name="US DOE Joint Genome Institute (JGI-PGF)"/>
            <person name="Walter F."/>
            <person name="Albersmeier A."/>
            <person name="Kalinowski J."/>
            <person name="Ruckert C."/>
        </authorList>
    </citation>
    <scope>NUCLEOTIDE SEQUENCE</scope>
    <source>
        <strain evidence="4">CGMCC 1.15095</strain>
    </source>
</reference>
<dbReference type="InterPro" id="IPR036597">
    <property type="entry name" value="Fido-like_dom_sf"/>
</dbReference>
<dbReference type="PROSITE" id="PS51459">
    <property type="entry name" value="FIDO"/>
    <property type="match status" value="1"/>
</dbReference>
<feature type="domain" description="Fido" evidence="3">
    <location>
        <begin position="358"/>
        <end position="502"/>
    </location>
</feature>
<dbReference type="Pfam" id="PF02661">
    <property type="entry name" value="Fic"/>
    <property type="match status" value="1"/>
</dbReference>
<feature type="binding site" evidence="2">
    <location>
        <begin position="448"/>
        <end position="455"/>
    </location>
    <ligand>
        <name>ATP</name>
        <dbReference type="ChEBI" id="CHEBI:30616"/>
    </ligand>
</feature>
<dbReference type="Proteomes" id="UP000608154">
    <property type="component" value="Unassembled WGS sequence"/>
</dbReference>
<keyword evidence="5" id="KW-1185">Reference proteome</keyword>
<organism evidence="4 5">
    <name type="scientific">Novosphingobium endophyticum</name>
    <dbReference type="NCBI Taxonomy" id="1955250"/>
    <lineage>
        <taxon>Bacteria</taxon>
        <taxon>Pseudomonadati</taxon>
        <taxon>Pseudomonadota</taxon>
        <taxon>Alphaproteobacteria</taxon>
        <taxon>Sphingomonadales</taxon>
        <taxon>Sphingomonadaceae</taxon>
        <taxon>Novosphingobium</taxon>
    </lineage>
</organism>
<protein>
    <recommendedName>
        <fullName evidence="3">Fido domain-containing protein</fullName>
    </recommendedName>
</protein>
<gene>
    <name evidence="4" type="ORF">GCM10011494_24800</name>
</gene>
<dbReference type="InterPro" id="IPR040198">
    <property type="entry name" value="Fido_containing"/>
</dbReference>
<comment type="caution">
    <text evidence="4">The sequence shown here is derived from an EMBL/GenBank/DDBJ whole genome shotgun (WGS) entry which is preliminary data.</text>
</comment>
<accession>A0A916TT51</accession>